<dbReference type="STRING" id="332999.SAMN04488511_10249"/>
<reference evidence="2" key="1">
    <citation type="submission" date="2016-10" db="EMBL/GenBank/DDBJ databases">
        <authorList>
            <person name="Varghese N."/>
            <person name="Submissions S."/>
        </authorList>
    </citation>
    <scope>NUCLEOTIDE SEQUENCE [LARGE SCALE GENOMIC DNA]</scope>
    <source>
        <strain evidence="2">DSM 18130</strain>
    </source>
</reference>
<proteinExistence type="predicted"/>
<protein>
    <submittedName>
        <fullName evidence="1">Putative MetA-pathway of phenol degradation</fullName>
    </submittedName>
</protein>
<dbReference type="RefSeq" id="WP_090980093.1">
    <property type="nucleotide sequence ID" value="NZ_FOJM01000002.1"/>
</dbReference>
<organism evidence="1 2">
    <name type="scientific">Pedobacter suwonensis</name>
    <dbReference type="NCBI Taxonomy" id="332999"/>
    <lineage>
        <taxon>Bacteria</taxon>
        <taxon>Pseudomonadati</taxon>
        <taxon>Bacteroidota</taxon>
        <taxon>Sphingobacteriia</taxon>
        <taxon>Sphingobacteriales</taxon>
        <taxon>Sphingobacteriaceae</taxon>
        <taxon>Pedobacter</taxon>
    </lineage>
</organism>
<evidence type="ECO:0000313" key="1">
    <source>
        <dbReference type="EMBL" id="SFA40355.1"/>
    </source>
</evidence>
<gene>
    <name evidence="1" type="ORF">SAMN04488511_10249</name>
</gene>
<keyword evidence="2" id="KW-1185">Reference proteome</keyword>
<dbReference type="EMBL" id="FOJM01000002">
    <property type="protein sequence ID" value="SFA40355.1"/>
    <property type="molecule type" value="Genomic_DNA"/>
</dbReference>
<accession>A0A1I0SLF5</accession>
<evidence type="ECO:0000313" key="2">
    <source>
        <dbReference type="Proteomes" id="UP000198836"/>
    </source>
</evidence>
<dbReference type="OrthoDB" id="1014491at2"/>
<dbReference type="Pfam" id="PF13557">
    <property type="entry name" value="Phenol_MetA_deg"/>
    <property type="match status" value="1"/>
</dbReference>
<dbReference type="Proteomes" id="UP000198836">
    <property type="component" value="Unassembled WGS sequence"/>
</dbReference>
<sequence>MNPKYLLTAIVIFTMPKFIMAQTAQKPYSIFSPVPKEKLREMETDRPDVTESAITVDAGHFQYESDLFALERERSESSSQKTVMIDRANLKMGLTGSISLQVGIETYTWQKERNNETGEVENSKGFGDINLRLKQNLIGNDKGDFSMALLPYVTLPTAAFGNSKLEEGLIVPMQVKLPSDWKVGTQVELDHLKDNSGDQKHVEYLQSLTVSHEIGKTITGIAETYFTYDFKQHHYSSFFNAAVQVEIARDVKIDGGVNYGVQKDAMKKYFLGIAVRI</sequence>
<dbReference type="AlphaFoldDB" id="A0A1I0SLF5"/>
<name>A0A1I0SLF5_9SPHI</name>
<dbReference type="InterPro" id="IPR025737">
    <property type="entry name" value="FApF"/>
</dbReference>